<keyword evidence="3" id="KW-0539">Nucleus</keyword>
<protein>
    <submittedName>
        <fullName evidence="7">ETS domain-containing protein</fullName>
    </submittedName>
</protein>
<evidence type="ECO:0000256" key="4">
    <source>
        <dbReference type="SAM" id="MobiDB-lite"/>
    </source>
</evidence>
<dbReference type="Proteomes" id="UP000887569">
    <property type="component" value="Unplaced"/>
</dbReference>
<dbReference type="Pfam" id="PF00178">
    <property type="entry name" value="Ets"/>
    <property type="match status" value="1"/>
</dbReference>
<accession>A0A915A633</accession>
<feature type="region of interest" description="Disordered" evidence="4">
    <location>
        <begin position="105"/>
        <end position="161"/>
    </location>
</feature>
<dbReference type="InterPro" id="IPR000418">
    <property type="entry name" value="Ets_dom"/>
</dbReference>
<dbReference type="InterPro" id="IPR036390">
    <property type="entry name" value="WH_DNA-bd_sf"/>
</dbReference>
<feature type="domain" description="ETS" evidence="5">
    <location>
        <begin position="260"/>
        <end position="347"/>
    </location>
</feature>
<dbReference type="WBParaSite" id="PgR002_g011_t01">
    <property type="protein sequence ID" value="PgR002_g011_t01"/>
    <property type="gene ID" value="PgR002_g011"/>
</dbReference>
<dbReference type="PANTHER" id="PTHR11849">
    <property type="entry name" value="ETS"/>
    <property type="match status" value="1"/>
</dbReference>
<organism evidence="6 7">
    <name type="scientific">Parascaris univalens</name>
    <name type="common">Nematode worm</name>
    <dbReference type="NCBI Taxonomy" id="6257"/>
    <lineage>
        <taxon>Eukaryota</taxon>
        <taxon>Metazoa</taxon>
        <taxon>Ecdysozoa</taxon>
        <taxon>Nematoda</taxon>
        <taxon>Chromadorea</taxon>
        <taxon>Rhabditida</taxon>
        <taxon>Spirurina</taxon>
        <taxon>Ascaridomorpha</taxon>
        <taxon>Ascaridoidea</taxon>
        <taxon>Ascarididae</taxon>
        <taxon>Parascaris</taxon>
    </lineage>
</organism>
<reference evidence="7" key="1">
    <citation type="submission" date="2022-11" db="UniProtKB">
        <authorList>
            <consortium name="WormBaseParasite"/>
        </authorList>
    </citation>
    <scope>IDENTIFICATION</scope>
</reference>
<dbReference type="PROSITE" id="PS50061">
    <property type="entry name" value="ETS_DOMAIN_3"/>
    <property type="match status" value="1"/>
</dbReference>
<keyword evidence="2 3" id="KW-0238">DNA-binding</keyword>
<name>A0A915A633_PARUN</name>
<evidence type="ECO:0000256" key="1">
    <source>
        <dbReference type="ARBA" id="ARBA00005562"/>
    </source>
</evidence>
<dbReference type="SMART" id="SM00413">
    <property type="entry name" value="ETS"/>
    <property type="match status" value="1"/>
</dbReference>
<dbReference type="AlphaFoldDB" id="A0A915A633"/>
<keyword evidence="6" id="KW-1185">Reference proteome</keyword>
<evidence type="ECO:0000256" key="2">
    <source>
        <dbReference type="ARBA" id="ARBA00023125"/>
    </source>
</evidence>
<dbReference type="GO" id="GO:0005634">
    <property type="term" value="C:nucleus"/>
    <property type="evidence" value="ECO:0007669"/>
    <property type="project" value="UniProtKB-SubCell"/>
</dbReference>
<dbReference type="GO" id="GO:0043565">
    <property type="term" value="F:sequence-specific DNA binding"/>
    <property type="evidence" value="ECO:0007669"/>
    <property type="project" value="InterPro"/>
</dbReference>
<dbReference type="Gene3D" id="1.10.10.10">
    <property type="entry name" value="Winged helix-like DNA-binding domain superfamily/Winged helix DNA-binding domain"/>
    <property type="match status" value="1"/>
</dbReference>
<dbReference type="SUPFAM" id="SSF46785">
    <property type="entry name" value="Winged helix' DNA-binding domain"/>
    <property type="match status" value="1"/>
</dbReference>
<dbReference type="InterPro" id="IPR046328">
    <property type="entry name" value="ETS_fam"/>
</dbReference>
<dbReference type="InterPro" id="IPR036388">
    <property type="entry name" value="WH-like_DNA-bd_sf"/>
</dbReference>
<comment type="subcellular location">
    <subcellularLocation>
        <location evidence="3">Nucleus</location>
    </subcellularLocation>
</comment>
<evidence type="ECO:0000259" key="5">
    <source>
        <dbReference type="PROSITE" id="PS50061"/>
    </source>
</evidence>
<evidence type="ECO:0000256" key="3">
    <source>
        <dbReference type="RuleBase" id="RU004019"/>
    </source>
</evidence>
<evidence type="ECO:0000313" key="6">
    <source>
        <dbReference type="Proteomes" id="UP000887569"/>
    </source>
</evidence>
<dbReference type="GO" id="GO:0000981">
    <property type="term" value="F:DNA-binding transcription factor activity, RNA polymerase II-specific"/>
    <property type="evidence" value="ECO:0007669"/>
    <property type="project" value="TreeGrafter"/>
</dbReference>
<proteinExistence type="inferred from homology"/>
<comment type="similarity">
    <text evidence="1 3">Belongs to the ETS family.</text>
</comment>
<sequence length="622" mass="69475">MVFGHFSLNELNVTISQMTSTVNSDKVTALKDNDSMPKCCCPLDFGEATGVTSVDSGVSIDGSNEIEAVTQELETELDLSRILSDLSPIRPFTRNFQPLQCKETQACNSQHNDNESHEGSENESVAISSSGDDDEESKQNNDGEVNRVSVDLPSPPFLESSPSCNVPYDISKSGLNPVITFPPLDFLPSSCSYYGSQMPINYAVGPPKGDSVHSMFSSPSFNTSATQDLQSIHHNGESSVTRREPNNDERIAFLKGCSSAPLWQFVLDCLSQPTRFNNICLWTKNVWEFCIMQTKKFAERWDEYNCNKVTTSYVKVARALKSYENTQFCGLTLLGRVSSRRNTFRFLPDHDSPLIPLIHYEPPTSLPSAGRLAPQQRSFAHPGTLFAPAEADCRDFILNNCYTPFELSAQPRTPAKRPLEFYPFEMHQEAAQRIKNPRIDEGHLQFPSQMQNVTASTPLRDVPAPMMFEQEVTNAFQLRQQPPSFSQTSFYPAACSSNPWMNQDQFVHHSNTPFWGHPGGTLSYQLSESNIQNYTYGGYNERTPFDSANARYSIGTNENNVNCNSFGSSSSDSAFYDDIQPTQLYSDPPNCIPLASSANRVEEMVSENAQTRFLYNDGGIYR</sequence>
<evidence type="ECO:0000313" key="7">
    <source>
        <dbReference type="WBParaSite" id="PgR002_g011_t01"/>
    </source>
</evidence>
<dbReference type="GO" id="GO:0030154">
    <property type="term" value="P:cell differentiation"/>
    <property type="evidence" value="ECO:0007669"/>
    <property type="project" value="TreeGrafter"/>
</dbReference>